<evidence type="ECO:0000313" key="8">
    <source>
        <dbReference type="Proteomes" id="UP000058636"/>
    </source>
</evidence>
<feature type="transmembrane region" description="Helical" evidence="6">
    <location>
        <begin position="384"/>
        <end position="402"/>
    </location>
</feature>
<dbReference type="Pfam" id="PF01943">
    <property type="entry name" value="Polysacc_synt"/>
    <property type="match status" value="1"/>
</dbReference>
<feature type="transmembrane region" description="Helical" evidence="6">
    <location>
        <begin position="47"/>
        <end position="68"/>
    </location>
</feature>
<comment type="caution">
    <text evidence="7">The sequence shown here is derived from an EMBL/GenBank/DDBJ whole genome shotgun (WGS) entry which is preliminary data.</text>
</comment>
<organism evidence="7 8">
    <name type="scientific">Thermotoga petrophila</name>
    <dbReference type="NCBI Taxonomy" id="93929"/>
    <lineage>
        <taxon>Bacteria</taxon>
        <taxon>Thermotogati</taxon>
        <taxon>Thermotogota</taxon>
        <taxon>Thermotogae</taxon>
        <taxon>Thermotogales</taxon>
        <taxon>Thermotogaceae</taxon>
        <taxon>Thermotoga</taxon>
    </lineage>
</organism>
<comment type="subcellular location">
    <subcellularLocation>
        <location evidence="1">Cell membrane</location>
        <topology evidence="1">Multi-pass membrane protein</topology>
    </subcellularLocation>
</comment>
<dbReference type="EMBL" id="LGFG01000140">
    <property type="protein sequence ID" value="KUK22527.1"/>
    <property type="molecule type" value="Genomic_DNA"/>
</dbReference>
<feature type="transmembrane region" description="Helical" evidence="6">
    <location>
        <begin position="287"/>
        <end position="307"/>
    </location>
</feature>
<dbReference type="InterPro" id="IPR050833">
    <property type="entry name" value="Poly_Biosynth_Transport"/>
</dbReference>
<feature type="transmembrane region" description="Helical" evidence="6">
    <location>
        <begin position="414"/>
        <end position="431"/>
    </location>
</feature>
<evidence type="ECO:0000256" key="6">
    <source>
        <dbReference type="SAM" id="Phobius"/>
    </source>
</evidence>
<dbReference type="PATRIC" id="fig|93930.3.peg.415"/>
<evidence type="ECO:0000256" key="4">
    <source>
        <dbReference type="ARBA" id="ARBA00022989"/>
    </source>
</evidence>
<accession>A0A101EPI5</accession>
<dbReference type="PANTHER" id="PTHR30250">
    <property type="entry name" value="PST FAMILY PREDICTED COLANIC ACID TRANSPORTER"/>
    <property type="match status" value="1"/>
</dbReference>
<dbReference type="InterPro" id="IPR002797">
    <property type="entry name" value="Polysacc_synth"/>
</dbReference>
<feature type="transmembrane region" description="Helical" evidence="6">
    <location>
        <begin position="212"/>
        <end position="232"/>
    </location>
</feature>
<evidence type="ECO:0000256" key="3">
    <source>
        <dbReference type="ARBA" id="ARBA00022692"/>
    </source>
</evidence>
<feature type="transmembrane region" description="Helical" evidence="6">
    <location>
        <begin position="327"/>
        <end position="348"/>
    </location>
</feature>
<gene>
    <name evidence="7" type="ORF">XD57_1373</name>
</gene>
<name>A0A101EPI5_9THEM</name>
<proteinExistence type="predicted"/>
<feature type="transmembrane region" description="Helical" evidence="6">
    <location>
        <begin position="355"/>
        <end position="378"/>
    </location>
</feature>
<feature type="transmembrane region" description="Helical" evidence="6">
    <location>
        <begin position="146"/>
        <end position="167"/>
    </location>
</feature>
<dbReference type="GO" id="GO:0005886">
    <property type="term" value="C:plasma membrane"/>
    <property type="evidence" value="ECO:0007669"/>
    <property type="project" value="UniProtKB-SubCell"/>
</dbReference>
<evidence type="ECO:0000256" key="1">
    <source>
        <dbReference type="ARBA" id="ARBA00004651"/>
    </source>
</evidence>
<feature type="transmembrane region" description="Helical" evidence="6">
    <location>
        <begin position="12"/>
        <end position="35"/>
    </location>
</feature>
<evidence type="ECO:0000256" key="2">
    <source>
        <dbReference type="ARBA" id="ARBA00022475"/>
    </source>
</evidence>
<protein>
    <submittedName>
        <fullName evidence="7">Membrane protein involved in the export of O-antigen and teichoic acid</fullName>
    </submittedName>
</protein>
<feature type="transmembrane region" description="Helical" evidence="6">
    <location>
        <begin position="437"/>
        <end position="455"/>
    </location>
</feature>
<keyword evidence="3 6" id="KW-0812">Transmembrane</keyword>
<keyword evidence="4 6" id="KW-1133">Transmembrane helix</keyword>
<feature type="transmembrane region" description="Helical" evidence="6">
    <location>
        <begin position="80"/>
        <end position="103"/>
    </location>
</feature>
<dbReference type="AlphaFoldDB" id="A0A101EPI5"/>
<sequence>MSTRKYFKSFLSFSIGTWLRAFISVFTTPIITYLINPEEFGKSAMYATAFGVINTIVLFGTDQAFVRFFYDYEEDRKNELLWSCLLPSVFIATILSLFVLVLSDRISVVLYGQRYDFINLILVVNIYLSLFQRYNQLIVRMLKKGMLYSLIDIVAAISTTVFTIIFALISRTFYSVILGGLVGTLLALLVGISQGKSYWRVTKPRKEELKEVLKYSAPFVPTMLLFWLFSSIDRISLRQYSTFVQIGIYSAAFKVAQVLTLVQSGFTTFWVPTAYERYSKDNQDTSFFVRANEMVSFVMFSVGFLLLGFKDILFLLLAKSYRESSMVFPFLGFLPIMYSISETTVVWINFKKKSYWHVLITTVSALTNYIGNTVLVPIYGARGAAISTGVSYIVFFWMRTLVAMKLHPKAGYNLKKVTLVTVLMTTVALIETFQNNVAVNMVLGTLGIIITIIVYKEPFTVVKKEFLDVLKARLLR</sequence>
<dbReference type="PANTHER" id="PTHR30250:SF11">
    <property type="entry name" value="O-ANTIGEN TRANSPORTER-RELATED"/>
    <property type="match status" value="1"/>
</dbReference>
<evidence type="ECO:0000256" key="5">
    <source>
        <dbReference type="ARBA" id="ARBA00023136"/>
    </source>
</evidence>
<dbReference type="Proteomes" id="UP000058636">
    <property type="component" value="Unassembled WGS sequence"/>
</dbReference>
<reference evidence="7 8" key="1">
    <citation type="journal article" date="2015" name="MBio">
        <title>Genome-Resolved Metagenomic Analysis Reveals Roles for Candidate Phyla and Other Microbial Community Members in Biogeochemical Transformations in Oil Reservoirs.</title>
        <authorList>
            <person name="Hu P."/>
            <person name="Tom L."/>
            <person name="Singh A."/>
            <person name="Thomas B.C."/>
            <person name="Baker B.J."/>
            <person name="Piceno Y.M."/>
            <person name="Andersen G.L."/>
            <person name="Banfield J.F."/>
        </authorList>
    </citation>
    <scope>NUCLEOTIDE SEQUENCE [LARGE SCALE GENOMIC DNA]</scope>
    <source>
        <strain evidence="7">46_26</strain>
    </source>
</reference>
<keyword evidence="5 6" id="KW-0472">Membrane</keyword>
<feature type="transmembrane region" description="Helical" evidence="6">
    <location>
        <begin position="173"/>
        <end position="192"/>
    </location>
</feature>
<feature type="transmembrane region" description="Helical" evidence="6">
    <location>
        <begin position="252"/>
        <end position="275"/>
    </location>
</feature>
<evidence type="ECO:0000313" key="7">
    <source>
        <dbReference type="EMBL" id="KUK22527.1"/>
    </source>
</evidence>
<feature type="transmembrane region" description="Helical" evidence="6">
    <location>
        <begin position="115"/>
        <end position="134"/>
    </location>
</feature>
<keyword evidence="2" id="KW-1003">Cell membrane</keyword>